<dbReference type="InterPro" id="IPR018303">
    <property type="entry name" value="ATPase_P-typ_P_site"/>
</dbReference>
<dbReference type="InterPro" id="IPR059000">
    <property type="entry name" value="ATPase_P-type_domA"/>
</dbReference>
<dbReference type="InterPro" id="IPR001757">
    <property type="entry name" value="P_typ_ATPase"/>
</dbReference>
<evidence type="ECO:0000313" key="13">
    <source>
        <dbReference type="Proteomes" id="UP000700732"/>
    </source>
</evidence>
<dbReference type="Pfam" id="PF00122">
    <property type="entry name" value="E1-E2_ATPase"/>
    <property type="match status" value="1"/>
</dbReference>
<gene>
    <name evidence="12" type="ORF">FH603_5487</name>
</gene>
<dbReference type="PRINTS" id="PR00941">
    <property type="entry name" value="CDATPASE"/>
</dbReference>
<keyword evidence="6 10" id="KW-1133">Transmembrane helix</keyword>
<keyword evidence="3 10" id="KW-0812">Transmembrane</keyword>
<evidence type="ECO:0000256" key="5">
    <source>
        <dbReference type="ARBA" id="ARBA00022967"/>
    </source>
</evidence>
<dbReference type="InterPro" id="IPR044492">
    <property type="entry name" value="P_typ_ATPase_HD_dom"/>
</dbReference>
<name>A0ABR6WEI7_9BACT</name>
<dbReference type="EMBL" id="VFIA01000068">
    <property type="protein sequence ID" value="MBC3794955.1"/>
    <property type="molecule type" value="Genomic_DNA"/>
</dbReference>
<comment type="subcellular location">
    <subcellularLocation>
        <location evidence="10">Cell membrane</location>
    </subcellularLocation>
    <subcellularLocation>
        <location evidence="1">Membrane</location>
    </subcellularLocation>
</comment>
<dbReference type="PANTHER" id="PTHR48085:SF5">
    <property type="entry name" value="CADMIUM_ZINC-TRANSPORTING ATPASE HMA4-RELATED"/>
    <property type="match status" value="1"/>
</dbReference>
<evidence type="ECO:0000259" key="11">
    <source>
        <dbReference type="Pfam" id="PF00122"/>
    </source>
</evidence>
<dbReference type="EC" id="7.2.2.12" evidence="8"/>
<dbReference type="PANTHER" id="PTHR48085">
    <property type="entry name" value="CADMIUM/ZINC-TRANSPORTING ATPASE HMA2-RELATED"/>
    <property type="match status" value="1"/>
</dbReference>
<dbReference type="SUPFAM" id="SSF81665">
    <property type="entry name" value="Calcium ATPase, transmembrane domain M"/>
    <property type="match status" value="1"/>
</dbReference>
<protein>
    <recommendedName>
        <fullName evidence="8">P-type Zn(2+) transporter</fullName>
        <ecNumber evidence="8">7.2.2.12</ecNumber>
    </recommendedName>
</protein>
<evidence type="ECO:0000256" key="7">
    <source>
        <dbReference type="ARBA" id="ARBA00023136"/>
    </source>
</evidence>
<keyword evidence="7 10" id="KW-0472">Membrane</keyword>
<dbReference type="RefSeq" id="WP_186741976.1">
    <property type="nucleotide sequence ID" value="NZ_VFIA01000068.1"/>
</dbReference>
<keyword evidence="10" id="KW-0067">ATP-binding</keyword>
<dbReference type="InterPro" id="IPR023298">
    <property type="entry name" value="ATPase_P-typ_TM_dom_sf"/>
</dbReference>
<dbReference type="PRINTS" id="PR00119">
    <property type="entry name" value="CATATPASE"/>
</dbReference>
<accession>A0ABR6WEI7</accession>
<comment type="caution">
    <text evidence="12">The sequence shown here is derived from an EMBL/GenBank/DDBJ whole genome shotgun (WGS) entry which is preliminary data.</text>
</comment>
<dbReference type="InterPro" id="IPR023214">
    <property type="entry name" value="HAD_sf"/>
</dbReference>
<feature type="transmembrane region" description="Helical" evidence="10">
    <location>
        <begin position="76"/>
        <end position="94"/>
    </location>
</feature>
<evidence type="ECO:0000256" key="9">
    <source>
        <dbReference type="ARBA" id="ARBA00047308"/>
    </source>
</evidence>
<feature type="transmembrane region" description="Helical" evidence="10">
    <location>
        <begin position="44"/>
        <end position="64"/>
    </location>
</feature>
<dbReference type="SFLD" id="SFLDF00027">
    <property type="entry name" value="p-type_atpase"/>
    <property type="match status" value="1"/>
</dbReference>
<dbReference type="SUPFAM" id="SSF56784">
    <property type="entry name" value="HAD-like"/>
    <property type="match status" value="1"/>
</dbReference>
<dbReference type="SFLD" id="SFLDG00002">
    <property type="entry name" value="C1.7:_P-type_atpase_like"/>
    <property type="match status" value="1"/>
</dbReference>
<evidence type="ECO:0000256" key="1">
    <source>
        <dbReference type="ARBA" id="ARBA00004370"/>
    </source>
</evidence>
<reference evidence="12 13" key="1">
    <citation type="submission" date="2019-06" db="EMBL/GenBank/DDBJ databases">
        <title>Spirosoma utsteinense sp. nov. isolated from Antarctic ice-free soils.</title>
        <authorList>
            <person name="Tahon G."/>
        </authorList>
    </citation>
    <scope>NUCLEOTIDE SEQUENCE [LARGE SCALE GENOMIC DNA]</scope>
    <source>
        <strain evidence="12 13">LMG 31447</strain>
    </source>
</reference>
<evidence type="ECO:0000256" key="4">
    <source>
        <dbReference type="ARBA" id="ARBA00022723"/>
    </source>
</evidence>
<dbReference type="Gene3D" id="3.40.50.1000">
    <property type="entry name" value="HAD superfamily/HAD-like"/>
    <property type="match status" value="1"/>
</dbReference>
<evidence type="ECO:0000256" key="8">
    <source>
        <dbReference type="ARBA" id="ARBA00039097"/>
    </source>
</evidence>
<dbReference type="Gene3D" id="2.70.150.10">
    <property type="entry name" value="Calcium-transporting ATPase, cytoplasmic transduction domain A"/>
    <property type="match status" value="1"/>
</dbReference>
<dbReference type="SUPFAM" id="SSF81653">
    <property type="entry name" value="Calcium ATPase, transduction domain A"/>
    <property type="match status" value="1"/>
</dbReference>
<keyword evidence="5" id="KW-1278">Translocase</keyword>
<evidence type="ECO:0000256" key="6">
    <source>
        <dbReference type="ARBA" id="ARBA00022989"/>
    </source>
</evidence>
<evidence type="ECO:0000256" key="3">
    <source>
        <dbReference type="ARBA" id="ARBA00022692"/>
    </source>
</evidence>
<comment type="catalytic activity">
    <reaction evidence="9">
        <text>Zn(2+)(in) + ATP + H2O = Zn(2+)(out) + ADP + phosphate + H(+)</text>
        <dbReference type="Rhea" id="RHEA:20621"/>
        <dbReference type="ChEBI" id="CHEBI:15377"/>
        <dbReference type="ChEBI" id="CHEBI:15378"/>
        <dbReference type="ChEBI" id="CHEBI:29105"/>
        <dbReference type="ChEBI" id="CHEBI:30616"/>
        <dbReference type="ChEBI" id="CHEBI:43474"/>
        <dbReference type="ChEBI" id="CHEBI:456216"/>
        <dbReference type="EC" id="7.2.2.12"/>
    </reaction>
</comment>
<dbReference type="InterPro" id="IPR008250">
    <property type="entry name" value="ATPase_P-typ_transduc_dom_A_sf"/>
</dbReference>
<dbReference type="InterPro" id="IPR051014">
    <property type="entry name" value="Cation_Transport_ATPase_IB"/>
</dbReference>
<dbReference type="NCBIfam" id="TIGR01494">
    <property type="entry name" value="ATPase_P-type"/>
    <property type="match status" value="1"/>
</dbReference>
<dbReference type="Pfam" id="PF00702">
    <property type="entry name" value="Hydrolase"/>
    <property type="match status" value="1"/>
</dbReference>
<feature type="transmembrane region" description="Helical" evidence="10">
    <location>
        <begin position="642"/>
        <end position="660"/>
    </location>
</feature>
<sequence length="665" mass="71878">MANDHNHQEDGHDHSDDIDLIEEGTTPAAAAAPKEGPDQAWRTYVPAAISLVLLLGGIGLDRYAENWFKDPFWRDPVRLIWYVVAYLPVGWPVLKRAWKGIMNRNVFTEFFLMGVATLGAFGIREYPEGVAVMLFYTIGELFQDAAVLRARRSIKALLDVHPDEVTLLRNGQAQTVKAATVSVGEVIQIKAGEKVGLDGTLRSDSGTFDTAALTGESVPRTIEKGEAVLAGMINRQSVVEMDVTTPYQDSKLSRILKLVQQATGRKAQTQEFIARFANVYTPAICGLALLITIVPYFFVADYQFRDWLYRGLVFLVIGCPCALVISIPLGYFGGIGAGSKQGILFKGSVFLDLMTQLKTVVMDKTGTLTKGVFKVQDVKSVDIDATELARLTAALESQSTHPVATALIDHAGKGYETVRVENVEEIPGHGLKGTVDGKEMLAGNAKLLRKFNVSFDEALTHIPFTIVMTAINGTFAGYFTIADEIKPDAADAVKRLKVDGIRTVMLSGDKGAVVEAVARQVGVDEWHGDLLPEDKVREVKRLKGEPSTNPKAKLAFVGDGVNDAPVVALADVGIAMGGLGSDATIETADVIIQNDEPAKIATAVEIGRATRRIVWQNITLSLVVKGIVLVLGAGGLATMWEAVFADVGVAMLAILNAVRIQNMKF</sequence>
<keyword evidence="4 10" id="KW-0479">Metal-binding</keyword>
<dbReference type="NCBIfam" id="TIGR01525">
    <property type="entry name" value="ATPase-IB_hvy"/>
    <property type="match status" value="1"/>
</dbReference>
<comment type="similarity">
    <text evidence="2 10">Belongs to the cation transport ATPase (P-type) (TC 3.A.3) family. Type IB subfamily.</text>
</comment>
<proteinExistence type="inferred from homology"/>
<evidence type="ECO:0000256" key="2">
    <source>
        <dbReference type="ARBA" id="ARBA00006024"/>
    </source>
</evidence>
<organism evidence="12 13">
    <name type="scientific">Spirosoma utsteinense</name>
    <dbReference type="NCBI Taxonomy" id="2585773"/>
    <lineage>
        <taxon>Bacteria</taxon>
        <taxon>Pseudomonadati</taxon>
        <taxon>Bacteroidota</taxon>
        <taxon>Cytophagia</taxon>
        <taxon>Cytophagales</taxon>
        <taxon>Cytophagaceae</taxon>
        <taxon>Spirosoma</taxon>
    </lineage>
</organism>
<feature type="transmembrane region" description="Helical" evidence="10">
    <location>
        <begin position="311"/>
        <end position="332"/>
    </location>
</feature>
<dbReference type="Proteomes" id="UP000700732">
    <property type="component" value="Unassembled WGS sequence"/>
</dbReference>
<evidence type="ECO:0000313" key="12">
    <source>
        <dbReference type="EMBL" id="MBC3794955.1"/>
    </source>
</evidence>
<dbReference type="PROSITE" id="PS00154">
    <property type="entry name" value="ATPASE_E1_E2"/>
    <property type="match status" value="1"/>
</dbReference>
<keyword evidence="13" id="KW-1185">Reference proteome</keyword>
<dbReference type="NCBIfam" id="TIGR01512">
    <property type="entry name" value="ATPase-IB2_Cd"/>
    <property type="match status" value="1"/>
</dbReference>
<keyword evidence="10" id="KW-0547">Nucleotide-binding</keyword>
<feature type="transmembrane region" description="Helical" evidence="10">
    <location>
        <begin position="618"/>
        <end position="636"/>
    </location>
</feature>
<dbReference type="SFLD" id="SFLDS00003">
    <property type="entry name" value="Haloacid_Dehalogenase"/>
    <property type="match status" value="1"/>
</dbReference>
<dbReference type="InterPro" id="IPR036412">
    <property type="entry name" value="HAD-like_sf"/>
</dbReference>
<feature type="transmembrane region" description="Helical" evidence="10">
    <location>
        <begin position="279"/>
        <end position="299"/>
    </location>
</feature>
<dbReference type="InterPro" id="IPR023299">
    <property type="entry name" value="ATPase_P-typ_cyto_dom_N"/>
</dbReference>
<feature type="domain" description="P-type ATPase A" evidence="11">
    <location>
        <begin position="161"/>
        <end position="260"/>
    </location>
</feature>
<keyword evidence="10" id="KW-1003">Cell membrane</keyword>
<dbReference type="Gene3D" id="3.40.1110.10">
    <property type="entry name" value="Calcium-transporting ATPase, cytoplasmic domain N"/>
    <property type="match status" value="1"/>
</dbReference>
<dbReference type="InterPro" id="IPR027256">
    <property type="entry name" value="P-typ_ATPase_IB"/>
</dbReference>
<evidence type="ECO:0000256" key="10">
    <source>
        <dbReference type="RuleBase" id="RU362081"/>
    </source>
</evidence>